<dbReference type="CDD" id="cd06986">
    <property type="entry name" value="cupin_MmsR-like_N"/>
    <property type="match status" value="1"/>
</dbReference>
<dbReference type="SMART" id="SM00342">
    <property type="entry name" value="HTH_ARAC"/>
    <property type="match status" value="1"/>
</dbReference>
<organism evidence="5 6">
    <name type="scientific">Mucilaginibacter pankratovii</name>
    <dbReference type="NCBI Taxonomy" id="2772110"/>
    <lineage>
        <taxon>Bacteria</taxon>
        <taxon>Pseudomonadati</taxon>
        <taxon>Bacteroidota</taxon>
        <taxon>Sphingobacteriia</taxon>
        <taxon>Sphingobacteriales</taxon>
        <taxon>Sphingobacteriaceae</taxon>
        <taxon>Mucilaginibacter</taxon>
    </lineage>
</organism>
<evidence type="ECO:0000256" key="2">
    <source>
        <dbReference type="ARBA" id="ARBA00023125"/>
    </source>
</evidence>
<dbReference type="InterPro" id="IPR037923">
    <property type="entry name" value="HTH-like"/>
</dbReference>
<dbReference type="SUPFAM" id="SSF51215">
    <property type="entry name" value="Regulatory protein AraC"/>
    <property type="match status" value="1"/>
</dbReference>
<sequence>MAKSTVIRRRDGFEGQKLIVLPKKIITNFLSKDLVTKQIYITDIGYYPKAMHHYAERPHGINQHIIIYCTEGYGWLEINKKKVEVSPSQFIAIPANTPHRYAANMDKPWTIYWIHFKGEIASFILELILKNSENYKPYLSFNENRIKLFEDICFNLEKGYSSDALRYVNMIFSHFLSSLIYEDKFNQVDDKPADNDMVEKTIRYMQDHINTMIRLDDLSGYARLSTSHYSAIFRAKTGYSPIEYFNQLKVQKACQYISFTTMSIKNIALSLGIEDQYYFTRMFTKLMGISPNEYRKKVKASPGNSEDTASGAKR</sequence>
<keyword evidence="1" id="KW-0805">Transcription regulation</keyword>
<reference evidence="5 6" key="1">
    <citation type="submission" date="2020-09" db="EMBL/GenBank/DDBJ databases">
        <title>Novel species of Mucilaginibacter isolated from a glacier on the Tibetan Plateau.</title>
        <authorList>
            <person name="Liu Q."/>
            <person name="Xin Y.-H."/>
        </authorList>
    </citation>
    <scope>NUCLEOTIDE SEQUENCE [LARGE SCALE GENOMIC DNA]</scope>
    <source>
        <strain evidence="5 6">ZT4R22</strain>
    </source>
</reference>
<dbReference type="Gene3D" id="2.60.120.280">
    <property type="entry name" value="Regulatory protein AraC"/>
    <property type="match status" value="1"/>
</dbReference>
<protein>
    <submittedName>
        <fullName evidence="5">AraC family transcriptional regulator</fullName>
    </submittedName>
</protein>
<comment type="caution">
    <text evidence="5">The sequence shown here is derived from an EMBL/GenBank/DDBJ whole genome shotgun (WGS) entry which is preliminary data.</text>
</comment>
<dbReference type="Gene3D" id="1.10.10.60">
    <property type="entry name" value="Homeodomain-like"/>
    <property type="match status" value="2"/>
</dbReference>
<feature type="domain" description="HTH araC/xylS-type" evidence="4">
    <location>
        <begin position="199"/>
        <end position="297"/>
    </location>
</feature>
<keyword evidence="2" id="KW-0238">DNA-binding</keyword>
<dbReference type="Pfam" id="PF02311">
    <property type="entry name" value="AraC_binding"/>
    <property type="match status" value="1"/>
</dbReference>
<proteinExistence type="predicted"/>
<keyword evidence="6" id="KW-1185">Reference proteome</keyword>
<evidence type="ECO:0000259" key="4">
    <source>
        <dbReference type="PROSITE" id="PS01124"/>
    </source>
</evidence>
<gene>
    <name evidence="5" type="ORF">IDJ77_05290</name>
</gene>
<dbReference type="InterPro" id="IPR020449">
    <property type="entry name" value="Tscrpt_reg_AraC-type_HTH"/>
</dbReference>
<name>A0ABR7WLL6_9SPHI</name>
<evidence type="ECO:0000256" key="1">
    <source>
        <dbReference type="ARBA" id="ARBA00023015"/>
    </source>
</evidence>
<evidence type="ECO:0000256" key="3">
    <source>
        <dbReference type="ARBA" id="ARBA00023163"/>
    </source>
</evidence>
<evidence type="ECO:0000313" key="5">
    <source>
        <dbReference type="EMBL" id="MBD1363220.1"/>
    </source>
</evidence>
<dbReference type="PRINTS" id="PR00032">
    <property type="entry name" value="HTHARAC"/>
</dbReference>
<dbReference type="InterPro" id="IPR018062">
    <property type="entry name" value="HTH_AraC-typ_CS"/>
</dbReference>
<dbReference type="PANTHER" id="PTHR43280">
    <property type="entry name" value="ARAC-FAMILY TRANSCRIPTIONAL REGULATOR"/>
    <property type="match status" value="1"/>
</dbReference>
<dbReference type="Pfam" id="PF12833">
    <property type="entry name" value="HTH_18"/>
    <property type="match status" value="1"/>
</dbReference>
<dbReference type="EMBL" id="JACWMY010000002">
    <property type="protein sequence ID" value="MBD1363220.1"/>
    <property type="molecule type" value="Genomic_DNA"/>
</dbReference>
<dbReference type="PROSITE" id="PS01124">
    <property type="entry name" value="HTH_ARAC_FAMILY_2"/>
    <property type="match status" value="1"/>
</dbReference>
<evidence type="ECO:0000313" key="6">
    <source>
        <dbReference type="Proteomes" id="UP000606600"/>
    </source>
</evidence>
<dbReference type="PANTHER" id="PTHR43280:SF30">
    <property type="entry name" value="MMSAB OPERON REGULATORY PROTEIN"/>
    <property type="match status" value="1"/>
</dbReference>
<dbReference type="RefSeq" id="WP_191187884.1">
    <property type="nucleotide sequence ID" value="NZ_JACWMY010000002.1"/>
</dbReference>
<dbReference type="PROSITE" id="PS00041">
    <property type="entry name" value="HTH_ARAC_FAMILY_1"/>
    <property type="match status" value="1"/>
</dbReference>
<dbReference type="InterPro" id="IPR018060">
    <property type="entry name" value="HTH_AraC"/>
</dbReference>
<dbReference type="Proteomes" id="UP000606600">
    <property type="component" value="Unassembled WGS sequence"/>
</dbReference>
<dbReference type="SUPFAM" id="SSF46689">
    <property type="entry name" value="Homeodomain-like"/>
    <property type="match status" value="2"/>
</dbReference>
<accession>A0ABR7WLL6</accession>
<keyword evidence="3" id="KW-0804">Transcription</keyword>
<dbReference type="InterPro" id="IPR009057">
    <property type="entry name" value="Homeodomain-like_sf"/>
</dbReference>
<dbReference type="InterPro" id="IPR003313">
    <property type="entry name" value="AraC-bd"/>
</dbReference>